<protein>
    <submittedName>
        <fullName evidence="1">Uncharacterized protein</fullName>
    </submittedName>
</protein>
<name>A0AA39GTV5_9BILA</name>
<evidence type="ECO:0000313" key="2">
    <source>
        <dbReference type="Proteomes" id="UP001175271"/>
    </source>
</evidence>
<comment type="caution">
    <text evidence="1">The sequence shown here is derived from an EMBL/GenBank/DDBJ whole genome shotgun (WGS) entry which is preliminary data.</text>
</comment>
<dbReference type="EMBL" id="JAUCMV010000005">
    <property type="protein sequence ID" value="KAK0393465.1"/>
    <property type="molecule type" value="Genomic_DNA"/>
</dbReference>
<evidence type="ECO:0000313" key="1">
    <source>
        <dbReference type="EMBL" id="KAK0393465.1"/>
    </source>
</evidence>
<reference evidence="1" key="1">
    <citation type="submission" date="2023-06" db="EMBL/GenBank/DDBJ databases">
        <title>Genomic analysis of the entomopathogenic nematode Steinernema hermaphroditum.</title>
        <authorList>
            <person name="Schwarz E.M."/>
            <person name="Heppert J.K."/>
            <person name="Baniya A."/>
            <person name="Schwartz H.T."/>
            <person name="Tan C.-H."/>
            <person name="Antoshechkin I."/>
            <person name="Sternberg P.W."/>
            <person name="Goodrich-Blair H."/>
            <person name="Dillman A.R."/>
        </authorList>
    </citation>
    <scope>NUCLEOTIDE SEQUENCE</scope>
    <source>
        <strain evidence="1">PS9179</strain>
        <tissue evidence="1">Whole animal</tissue>
    </source>
</reference>
<dbReference type="Proteomes" id="UP001175271">
    <property type="component" value="Unassembled WGS sequence"/>
</dbReference>
<accession>A0AA39GTV5</accession>
<dbReference type="AlphaFoldDB" id="A0AA39GTV5"/>
<proteinExistence type="predicted"/>
<gene>
    <name evidence="1" type="ORF">QR680_000226</name>
</gene>
<sequence>MFPIMTSTTRPRSHVRTHRVRVTFRRPETFPVELIYPNLAYECRMCLALNLIFGDSDACNECGAICVTHVEPFATPAMDSNLVACE</sequence>
<keyword evidence="2" id="KW-1185">Reference proteome</keyword>
<organism evidence="1 2">
    <name type="scientific">Steinernema hermaphroditum</name>
    <dbReference type="NCBI Taxonomy" id="289476"/>
    <lineage>
        <taxon>Eukaryota</taxon>
        <taxon>Metazoa</taxon>
        <taxon>Ecdysozoa</taxon>
        <taxon>Nematoda</taxon>
        <taxon>Chromadorea</taxon>
        <taxon>Rhabditida</taxon>
        <taxon>Tylenchina</taxon>
        <taxon>Panagrolaimomorpha</taxon>
        <taxon>Strongyloidoidea</taxon>
        <taxon>Steinernematidae</taxon>
        <taxon>Steinernema</taxon>
    </lineage>
</organism>